<feature type="transmembrane region" description="Helical" evidence="5">
    <location>
        <begin position="16"/>
        <end position="34"/>
    </location>
</feature>
<name>A0A0F9L7K2_9ZZZZ</name>
<keyword evidence="5" id="KW-0812">Transmembrane</keyword>
<dbReference type="PANTHER" id="PTHR30563:SF0">
    <property type="entry name" value="DNA RECOMBINATION PROTEIN RMUC"/>
    <property type="match status" value="1"/>
</dbReference>
<keyword evidence="1 3" id="KW-0175">Coiled coil</keyword>
<organism evidence="6">
    <name type="scientific">marine sediment metagenome</name>
    <dbReference type="NCBI Taxonomy" id="412755"/>
    <lineage>
        <taxon>unclassified sequences</taxon>
        <taxon>metagenomes</taxon>
        <taxon>ecological metagenomes</taxon>
    </lineage>
</organism>
<sequence>MAVNLNFIQQFSQQDNGLAILLISSAFAGAFIAYQFRARKIKQLATENAELTMRLSLEKQAHDQFDAILDQTHDQLANTFHQLSNEALTRNNEHFLKLAEENLKRYQSEAKAELHSKEQAIEQLVKPINDALLQTAKQIHDIEKERKESYGNLSSTISQMALGQQALQSETQNLVQALRRPEVRGQWGEMTLRRLAELSGMVAHCDFFEQTHTVTESGSIRPDMIVRLPENREIIVDAKTPLDAYLSAIQTTDDDVRKKELKRHAQIIRQRAKELAAKNYWVEYSQSPEFVILFIPGEHFLSAALEIDPSLLEDTIKNNIILASPTNFIALLRAVSYGWKQQSLAENAIEIRELGETLYKRLSVFTGHLSKLGASLNSSVDHFNKTVGSLERQVLPSGKRFLDMGIRTKEEISPVSSINTPTRKLKESEEDETN</sequence>
<dbReference type="InterPro" id="IPR003798">
    <property type="entry name" value="DNA_recombination_RmuC"/>
</dbReference>
<evidence type="ECO:0000313" key="6">
    <source>
        <dbReference type="EMBL" id="KKM83371.1"/>
    </source>
</evidence>
<proteinExistence type="predicted"/>
<evidence type="ECO:0000256" key="5">
    <source>
        <dbReference type="SAM" id="Phobius"/>
    </source>
</evidence>
<feature type="region of interest" description="Disordered" evidence="4">
    <location>
        <begin position="413"/>
        <end position="434"/>
    </location>
</feature>
<evidence type="ECO:0008006" key="7">
    <source>
        <dbReference type="Google" id="ProtNLM"/>
    </source>
</evidence>
<dbReference type="GO" id="GO:0006310">
    <property type="term" value="P:DNA recombination"/>
    <property type="evidence" value="ECO:0007669"/>
    <property type="project" value="UniProtKB-KW"/>
</dbReference>
<evidence type="ECO:0000256" key="1">
    <source>
        <dbReference type="ARBA" id="ARBA00023054"/>
    </source>
</evidence>
<keyword evidence="2" id="KW-0233">DNA recombination</keyword>
<evidence type="ECO:0000256" key="2">
    <source>
        <dbReference type="ARBA" id="ARBA00023172"/>
    </source>
</evidence>
<dbReference type="Pfam" id="PF02646">
    <property type="entry name" value="RmuC"/>
    <property type="match status" value="1"/>
</dbReference>
<keyword evidence="5" id="KW-1133">Transmembrane helix</keyword>
<dbReference type="AlphaFoldDB" id="A0A0F9L7K2"/>
<accession>A0A0F9L7K2</accession>
<protein>
    <recommendedName>
        <fullName evidence="7">DNA recombination protein RmuC</fullName>
    </recommendedName>
</protein>
<dbReference type="PANTHER" id="PTHR30563">
    <property type="entry name" value="DNA RECOMBINATION PROTEIN RMUC"/>
    <property type="match status" value="1"/>
</dbReference>
<feature type="coiled-coil region" evidence="3">
    <location>
        <begin position="96"/>
        <end position="123"/>
    </location>
</feature>
<evidence type="ECO:0000256" key="4">
    <source>
        <dbReference type="SAM" id="MobiDB-lite"/>
    </source>
</evidence>
<keyword evidence="5" id="KW-0472">Membrane</keyword>
<dbReference type="EMBL" id="LAZR01007723">
    <property type="protein sequence ID" value="KKM83371.1"/>
    <property type="molecule type" value="Genomic_DNA"/>
</dbReference>
<evidence type="ECO:0000256" key="3">
    <source>
        <dbReference type="SAM" id="Coils"/>
    </source>
</evidence>
<gene>
    <name evidence="6" type="ORF">LCGC14_1310120</name>
</gene>
<comment type="caution">
    <text evidence="6">The sequence shown here is derived from an EMBL/GenBank/DDBJ whole genome shotgun (WGS) entry which is preliminary data.</text>
</comment>
<reference evidence="6" key="1">
    <citation type="journal article" date="2015" name="Nature">
        <title>Complex archaea that bridge the gap between prokaryotes and eukaryotes.</title>
        <authorList>
            <person name="Spang A."/>
            <person name="Saw J.H."/>
            <person name="Jorgensen S.L."/>
            <person name="Zaremba-Niedzwiedzka K."/>
            <person name="Martijn J."/>
            <person name="Lind A.E."/>
            <person name="van Eijk R."/>
            <person name="Schleper C."/>
            <person name="Guy L."/>
            <person name="Ettema T.J."/>
        </authorList>
    </citation>
    <scope>NUCLEOTIDE SEQUENCE</scope>
</reference>